<dbReference type="InterPro" id="IPR003675">
    <property type="entry name" value="Rce1/LyrA-like_dom"/>
</dbReference>
<organism evidence="3 4">
    <name type="scientific">Usitatibacter rugosus</name>
    <dbReference type="NCBI Taxonomy" id="2732067"/>
    <lineage>
        <taxon>Bacteria</taxon>
        <taxon>Pseudomonadati</taxon>
        <taxon>Pseudomonadota</taxon>
        <taxon>Betaproteobacteria</taxon>
        <taxon>Nitrosomonadales</taxon>
        <taxon>Usitatibacteraceae</taxon>
        <taxon>Usitatibacter</taxon>
    </lineage>
</organism>
<feature type="transmembrane region" description="Helical" evidence="1">
    <location>
        <begin position="217"/>
        <end position="240"/>
    </location>
</feature>
<feature type="transmembrane region" description="Helical" evidence="1">
    <location>
        <begin position="184"/>
        <end position="205"/>
    </location>
</feature>
<feature type="transmembrane region" description="Helical" evidence="1">
    <location>
        <begin position="160"/>
        <end position="178"/>
    </location>
</feature>
<dbReference type="GO" id="GO:0080120">
    <property type="term" value="P:CAAX-box protein maturation"/>
    <property type="evidence" value="ECO:0007669"/>
    <property type="project" value="UniProtKB-ARBA"/>
</dbReference>
<feature type="domain" description="CAAX prenyl protease 2/Lysostaphin resistance protein A-like" evidence="2">
    <location>
        <begin position="129"/>
        <end position="220"/>
    </location>
</feature>
<feature type="transmembrane region" description="Helical" evidence="1">
    <location>
        <begin position="90"/>
        <end position="115"/>
    </location>
</feature>
<keyword evidence="1" id="KW-1133">Transmembrane helix</keyword>
<dbReference type="RefSeq" id="WP_171090258.1">
    <property type="nucleotide sequence ID" value="NZ_CP053069.1"/>
</dbReference>
<keyword evidence="4" id="KW-1185">Reference proteome</keyword>
<dbReference type="PANTHER" id="PTHR39430">
    <property type="entry name" value="MEMBRANE-ASSOCIATED PROTEASE-RELATED"/>
    <property type="match status" value="1"/>
</dbReference>
<feature type="transmembrane region" description="Helical" evidence="1">
    <location>
        <begin position="121"/>
        <end position="139"/>
    </location>
</feature>
<feature type="transmembrane region" description="Helical" evidence="1">
    <location>
        <begin position="260"/>
        <end position="276"/>
    </location>
</feature>
<accession>A0A6M4GWR6</accession>
<dbReference type="PANTHER" id="PTHR39430:SF1">
    <property type="entry name" value="PROTEASE"/>
    <property type="match status" value="1"/>
</dbReference>
<feature type="transmembrane region" description="Helical" evidence="1">
    <location>
        <begin position="47"/>
        <end position="69"/>
    </location>
</feature>
<keyword evidence="1" id="KW-0812">Transmembrane</keyword>
<evidence type="ECO:0000313" key="3">
    <source>
        <dbReference type="EMBL" id="QJR10047.1"/>
    </source>
</evidence>
<dbReference type="EMBL" id="CP053069">
    <property type="protein sequence ID" value="QJR10047.1"/>
    <property type="molecule type" value="Genomic_DNA"/>
</dbReference>
<keyword evidence="1" id="KW-0472">Membrane</keyword>
<dbReference type="KEGG" id="uru:DSM104443_01098"/>
<protein>
    <recommendedName>
        <fullName evidence="2">CAAX prenyl protease 2/Lysostaphin resistance protein A-like domain-containing protein</fullName>
    </recommendedName>
</protein>
<gene>
    <name evidence="3" type="ORF">DSM104443_01098</name>
</gene>
<evidence type="ECO:0000256" key="1">
    <source>
        <dbReference type="SAM" id="Phobius"/>
    </source>
</evidence>
<dbReference type="Pfam" id="PF02517">
    <property type="entry name" value="Rce1-like"/>
    <property type="match status" value="1"/>
</dbReference>
<name>A0A6M4GWR6_9PROT</name>
<evidence type="ECO:0000313" key="4">
    <source>
        <dbReference type="Proteomes" id="UP000501534"/>
    </source>
</evidence>
<proteinExistence type="predicted"/>
<sequence>MRSWIVGALAPVWALVMVVATALLGSWMLEQVVAIDAKGNPLDPIGLVAYTIVPFGLLLLLLLAWVRFVEKRGADAIGFTGPGKLRTFGVGYAIGLASMLGLVAAIWACGGFIVAGPATAVSSPFSLLVIVALAFSLALQSSVEELLFRGWLLTVLSKRFNAVAGVIVSSALFTLLHFSRSHNLLDFTALFLFGVFCCCWTIRSGNVLGPMGWHSGWNWLLAVGFGLPLSGIDVHIPSLLVSLETVGERWLTGGAQGPESSVLCVGYFLAGVALLLRRQPRG</sequence>
<dbReference type="AlphaFoldDB" id="A0A6M4GWR6"/>
<dbReference type="GO" id="GO:0004175">
    <property type="term" value="F:endopeptidase activity"/>
    <property type="evidence" value="ECO:0007669"/>
    <property type="project" value="UniProtKB-ARBA"/>
</dbReference>
<feature type="transmembrane region" description="Helical" evidence="1">
    <location>
        <begin position="7"/>
        <end position="27"/>
    </location>
</feature>
<evidence type="ECO:0000259" key="2">
    <source>
        <dbReference type="Pfam" id="PF02517"/>
    </source>
</evidence>
<reference evidence="3 4" key="1">
    <citation type="submission" date="2020-04" db="EMBL/GenBank/DDBJ databases">
        <title>Usitatibacter rugosus gen. nov., sp. nov. and Usitatibacter palustris sp. nov., novel members of Usitatibacteraceae fam. nov. within the order Nitrosomonadales isolated from soil.</title>
        <authorList>
            <person name="Huber K.J."/>
            <person name="Neumann-Schaal M."/>
            <person name="Geppert A."/>
            <person name="Luckner M."/>
            <person name="Wanner G."/>
            <person name="Overmann J."/>
        </authorList>
    </citation>
    <scope>NUCLEOTIDE SEQUENCE [LARGE SCALE GENOMIC DNA]</scope>
    <source>
        <strain evidence="3 4">0125_3</strain>
    </source>
</reference>
<dbReference type="Proteomes" id="UP000501534">
    <property type="component" value="Chromosome"/>
</dbReference>